<evidence type="ECO:0000259" key="5">
    <source>
        <dbReference type="PROSITE" id="PS50188"/>
    </source>
</evidence>
<dbReference type="PRINTS" id="PR01407">
    <property type="entry name" value="BUTYPHLNCDUF"/>
</dbReference>
<dbReference type="InterPro" id="IPR013320">
    <property type="entry name" value="ConA-like_dom_sf"/>
</dbReference>
<sequence>MADTILKKPIVCPLCKAAGCGHDQGDAADAPRHELPRAEDARSIAIHRLMRSVTVLKEEMKTLEEKSEIMKGNIKGLCRIFLDSQLESMIFMEQNIVQQKVQLCTEMMMKILNVKEREMFLSQEIKLLKDLCSQRDPVAFMQNLKIYKEQKTEFQAGPSPQCTDIDHMLFSLIFQKNLENFAELVQRVLGSHCLHLRLKASFLLNEATAGGSLLVTATGRAVLYVGRKGEPGPKRFKTCNVFGKEAFSSGKHYWEVSGSKTGVKSVGVAYPSMEKRGLDAYLGYNQKSWCLTWCRGYMEVCHDSQSREVASEGDEPSSVAVYLDYEAGRISFYRIENPVVHLYTFFASFSEPLHPAFYVVCGSIKI</sequence>
<gene>
    <name evidence="6" type="ORF">RIMI_LOCUS9078311</name>
</gene>
<feature type="domain" description="B30.2/SPRY" evidence="5">
    <location>
        <begin position="181"/>
        <end position="366"/>
    </location>
</feature>
<protein>
    <recommendedName>
        <fullName evidence="5">B30.2/SPRY domain-containing protein</fullName>
    </recommendedName>
</protein>
<evidence type="ECO:0000256" key="1">
    <source>
        <dbReference type="ARBA" id="ARBA00022723"/>
    </source>
</evidence>
<dbReference type="InterPro" id="IPR043136">
    <property type="entry name" value="B30.2/SPRY_sf"/>
</dbReference>
<keyword evidence="2" id="KW-0863">Zinc-finger</keyword>
<dbReference type="EMBL" id="CAUEEQ010018527">
    <property type="protein sequence ID" value="CAJ0940932.1"/>
    <property type="molecule type" value="Genomic_DNA"/>
</dbReference>
<feature type="coiled-coil region" evidence="4">
    <location>
        <begin position="46"/>
        <end position="73"/>
    </location>
</feature>
<dbReference type="Proteomes" id="UP001176940">
    <property type="component" value="Unassembled WGS sequence"/>
</dbReference>
<evidence type="ECO:0000256" key="2">
    <source>
        <dbReference type="ARBA" id="ARBA00022771"/>
    </source>
</evidence>
<proteinExistence type="predicted"/>
<dbReference type="SUPFAM" id="SSF49899">
    <property type="entry name" value="Concanavalin A-like lectins/glucanases"/>
    <property type="match status" value="1"/>
</dbReference>
<keyword evidence="4" id="KW-0175">Coiled coil</keyword>
<keyword evidence="7" id="KW-1185">Reference proteome</keyword>
<evidence type="ECO:0000256" key="3">
    <source>
        <dbReference type="ARBA" id="ARBA00022833"/>
    </source>
</evidence>
<accession>A0ABN9LGQ6</accession>
<dbReference type="Gene3D" id="2.60.120.920">
    <property type="match status" value="1"/>
</dbReference>
<keyword evidence="1" id="KW-0479">Metal-binding</keyword>
<dbReference type="SMART" id="SM00449">
    <property type="entry name" value="SPRY"/>
    <property type="match status" value="1"/>
</dbReference>
<name>A0ABN9LGQ6_9NEOB</name>
<dbReference type="Pfam" id="PF00622">
    <property type="entry name" value="SPRY"/>
    <property type="match status" value="1"/>
</dbReference>
<evidence type="ECO:0000256" key="4">
    <source>
        <dbReference type="SAM" id="Coils"/>
    </source>
</evidence>
<dbReference type="PANTHER" id="PTHR25465:SF41">
    <property type="entry name" value="E3 UBIQUITIN-PROTEIN LIGASE RNF135"/>
    <property type="match status" value="1"/>
</dbReference>
<keyword evidence="3" id="KW-0862">Zinc</keyword>
<reference evidence="6" key="1">
    <citation type="submission" date="2023-07" db="EMBL/GenBank/DDBJ databases">
        <authorList>
            <person name="Stuckert A."/>
        </authorList>
    </citation>
    <scope>NUCLEOTIDE SEQUENCE</scope>
</reference>
<dbReference type="InterPro" id="IPR001870">
    <property type="entry name" value="B30.2/SPRY"/>
</dbReference>
<dbReference type="PROSITE" id="PS50188">
    <property type="entry name" value="B302_SPRY"/>
    <property type="match status" value="1"/>
</dbReference>
<comment type="caution">
    <text evidence="6">The sequence shown here is derived from an EMBL/GenBank/DDBJ whole genome shotgun (WGS) entry which is preliminary data.</text>
</comment>
<dbReference type="InterPro" id="IPR051051">
    <property type="entry name" value="E3_ubiq-ligase_TRIM/RNF"/>
</dbReference>
<dbReference type="InterPro" id="IPR003877">
    <property type="entry name" value="SPRY_dom"/>
</dbReference>
<evidence type="ECO:0000313" key="6">
    <source>
        <dbReference type="EMBL" id="CAJ0940932.1"/>
    </source>
</evidence>
<dbReference type="PANTHER" id="PTHR25465">
    <property type="entry name" value="B-BOX DOMAIN CONTAINING"/>
    <property type="match status" value="1"/>
</dbReference>
<evidence type="ECO:0000313" key="7">
    <source>
        <dbReference type="Proteomes" id="UP001176940"/>
    </source>
</evidence>
<dbReference type="InterPro" id="IPR003879">
    <property type="entry name" value="Butyrophylin_SPRY"/>
</dbReference>
<organism evidence="6 7">
    <name type="scientific">Ranitomeya imitator</name>
    <name type="common">mimic poison frog</name>
    <dbReference type="NCBI Taxonomy" id="111125"/>
    <lineage>
        <taxon>Eukaryota</taxon>
        <taxon>Metazoa</taxon>
        <taxon>Chordata</taxon>
        <taxon>Craniata</taxon>
        <taxon>Vertebrata</taxon>
        <taxon>Euteleostomi</taxon>
        <taxon>Amphibia</taxon>
        <taxon>Batrachia</taxon>
        <taxon>Anura</taxon>
        <taxon>Neobatrachia</taxon>
        <taxon>Hyloidea</taxon>
        <taxon>Dendrobatidae</taxon>
        <taxon>Dendrobatinae</taxon>
        <taxon>Ranitomeya</taxon>
    </lineage>
</organism>